<dbReference type="Proteomes" id="UP001283361">
    <property type="component" value="Unassembled WGS sequence"/>
</dbReference>
<comment type="caution">
    <text evidence="1">The sequence shown here is derived from an EMBL/GenBank/DDBJ whole genome shotgun (WGS) entry which is preliminary data.</text>
</comment>
<dbReference type="EMBL" id="JAWDGP010005927">
    <property type="protein sequence ID" value="KAK3749773.1"/>
    <property type="molecule type" value="Genomic_DNA"/>
</dbReference>
<evidence type="ECO:0000313" key="1">
    <source>
        <dbReference type="EMBL" id="KAK3749773.1"/>
    </source>
</evidence>
<keyword evidence="2" id="KW-1185">Reference proteome</keyword>
<evidence type="ECO:0000313" key="2">
    <source>
        <dbReference type="Proteomes" id="UP001283361"/>
    </source>
</evidence>
<organism evidence="1 2">
    <name type="scientific">Elysia crispata</name>
    <name type="common">lettuce slug</name>
    <dbReference type="NCBI Taxonomy" id="231223"/>
    <lineage>
        <taxon>Eukaryota</taxon>
        <taxon>Metazoa</taxon>
        <taxon>Spiralia</taxon>
        <taxon>Lophotrochozoa</taxon>
        <taxon>Mollusca</taxon>
        <taxon>Gastropoda</taxon>
        <taxon>Heterobranchia</taxon>
        <taxon>Euthyneura</taxon>
        <taxon>Panpulmonata</taxon>
        <taxon>Sacoglossa</taxon>
        <taxon>Placobranchoidea</taxon>
        <taxon>Plakobranchidae</taxon>
        <taxon>Elysia</taxon>
    </lineage>
</organism>
<accession>A0AAE0YL02</accession>
<reference evidence="1" key="1">
    <citation type="journal article" date="2023" name="G3 (Bethesda)">
        <title>A reference genome for the long-term kleptoplast-retaining sea slug Elysia crispata morphotype clarki.</title>
        <authorList>
            <person name="Eastman K.E."/>
            <person name="Pendleton A.L."/>
            <person name="Shaikh M.A."/>
            <person name="Suttiyut T."/>
            <person name="Ogas R."/>
            <person name="Tomko P."/>
            <person name="Gavelis G."/>
            <person name="Widhalm J.R."/>
            <person name="Wisecaver J.H."/>
        </authorList>
    </citation>
    <scope>NUCLEOTIDE SEQUENCE</scope>
    <source>
        <strain evidence="1">ECLA1</strain>
    </source>
</reference>
<gene>
    <name evidence="1" type="ORF">RRG08_046278</name>
</gene>
<sequence>MQPDRGRDSAAVGFRSDSPVACHWLCRPEHACYPSRTQSGPVDSNIVFTMFSIVAEFHLKSFRSVFTEREPAHWLDQVSGLSLERACMWPCPPLD</sequence>
<protein>
    <submittedName>
        <fullName evidence="1">Uncharacterized protein</fullName>
    </submittedName>
</protein>
<proteinExistence type="predicted"/>
<dbReference type="AlphaFoldDB" id="A0AAE0YL02"/>
<name>A0AAE0YL02_9GAST</name>